<name>A0ABS7WG38_STROV</name>
<keyword evidence="2" id="KW-1185">Reference proteome</keyword>
<organism evidence="1 2">
    <name type="scientific">Streptomyces olivaceus</name>
    <dbReference type="NCBI Taxonomy" id="47716"/>
    <lineage>
        <taxon>Bacteria</taxon>
        <taxon>Bacillati</taxon>
        <taxon>Actinomycetota</taxon>
        <taxon>Actinomycetes</taxon>
        <taxon>Kitasatosporales</taxon>
        <taxon>Streptomycetaceae</taxon>
        <taxon>Streptomyces</taxon>
    </lineage>
</organism>
<dbReference type="EMBL" id="JAHSTP010000023">
    <property type="protein sequence ID" value="MBZ6156131.1"/>
    <property type="molecule type" value="Genomic_DNA"/>
</dbReference>
<protein>
    <submittedName>
        <fullName evidence="1">Uncharacterized protein</fullName>
    </submittedName>
</protein>
<dbReference type="Proteomes" id="UP000758701">
    <property type="component" value="Unassembled WGS sequence"/>
</dbReference>
<evidence type="ECO:0000313" key="2">
    <source>
        <dbReference type="Proteomes" id="UP000758701"/>
    </source>
</evidence>
<evidence type="ECO:0000313" key="1">
    <source>
        <dbReference type="EMBL" id="MBZ6156131.1"/>
    </source>
</evidence>
<comment type="caution">
    <text evidence="1">The sequence shown here is derived from an EMBL/GenBank/DDBJ whole genome shotgun (WGS) entry which is preliminary data.</text>
</comment>
<accession>A0ABS7WG38</accession>
<sequence length="200" mass="22575">MSEGGVTLVSETQLPDWTNEKMGSMVRAALWLVTQVGEGNVYTKDQLRTAFPDIAQIDRRLRDLRAHGWVLDTNRDDAALAPHEARFVRAGEPVWEPGIRRSPRRPEELRPSFAERLQVRNPPDPEVVWEKLKDLSSTERSLLMAWIAMGHRPSSPVELAWRAFRGLSDGQRRDLTIRLGELISSELSDQMGEGGTSPNP</sequence>
<proteinExistence type="predicted"/>
<reference evidence="1 2" key="1">
    <citation type="submission" date="2021-06" db="EMBL/GenBank/DDBJ databases">
        <title>Ecological speciation of a Streptomyces species isolated from different habitats and geographic origins.</title>
        <authorList>
            <person name="Wang J."/>
        </authorList>
    </citation>
    <scope>NUCLEOTIDE SEQUENCE [LARGE SCALE GENOMIC DNA]</scope>
    <source>
        <strain evidence="1 2">FXJ8.012</strain>
    </source>
</reference>
<gene>
    <name evidence="1" type="ORF">KVH32_33935</name>
</gene>